<evidence type="ECO:0000256" key="1">
    <source>
        <dbReference type="ARBA" id="ARBA00038216"/>
    </source>
</evidence>
<feature type="compositionally biased region" description="Low complexity" evidence="2">
    <location>
        <begin position="340"/>
        <end position="363"/>
    </location>
</feature>
<feature type="compositionally biased region" description="Basic and acidic residues" evidence="2">
    <location>
        <begin position="322"/>
        <end position="338"/>
    </location>
</feature>
<dbReference type="GO" id="GO:0005737">
    <property type="term" value="C:cytoplasm"/>
    <property type="evidence" value="ECO:0007669"/>
    <property type="project" value="TreeGrafter"/>
</dbReference>
<dbReference type="OrthoDB" id="5873279at2759"/>
<protein>
    <recommendedName>
        <fullName evidence="3">AMP-activated protein kinase glycogen-binding domain-containing protein</fullName>
    </recommendedName>
</protein>
<reference evidence="4 5" key="1">
    <citation type="submission" date="2015-05" db="EMBL/GenBank/DDBJ databases">
        <title>Distinctive expansion of gene families associated with plant cell wall degradation and secondary metabolism in the genomes of grapevine trunk pathogens.</title>
        <authorList>
            <person name="Lawrence D.P."/>
            <person name="Travadon R."/>
            <person name="Rolshausen P.E."/>
            <person name="Baumgartner K."/>
        </authorList>
    </citation>
    <scope>NUCLEOTIDE SEQUENCE [LARGE SCALE GENOMIC DNA]</scope>
    <source>
        <strain evidence="4">UCRPC4</strain>
    </source>
</reference>
<feature type="region of interest" description="Disordered" evidence="2">
    <location>
        <begin position="87"/>
        <end position="137"/>
    </location>
</feature>
<dbReference type="SUPFAM" id="SSF81296">
    <property type="entry name" value="E set domains"/>
    <property type="match status" value="1"/>
</dbReference>
<feature type="domain" description="AMP-activated protein kinase glycogen-binding" evidence="3">
    <location>
        <begin position="4"/>
        <end position="82"/>
    </location>
</feature>
<dbReference type="PANTHER" id="PTHR10343">
    <property type="entry name" value="5'-AMP-ACTIVATED PROTEIN KINASE , BETA SUBUNIT"/>
    <property type="match status" value="1"/>
</dbReference>
<feature type="compositionally biased region" description="Basic and acidic residues" evidence="2">
    <location>
        <begin position="260"/>
        <end position="276"/>
    </location>
</feature>
<dbReference type="InterPro" id="IPR032640">
    <property type="entry name" value="AMPK1_CBM"/>
</dbReference>
<dbReference type="PANTHER" id="PTHR10343:SF81">
    <property type="entry name" value="CRUCIFORM DNA-RECOGNIZING PROTEIN 1-RELATED"/>
    <property type="match status" value="1"/>
</dbReference>
<name>A0A0G2GKV5_PHACM</name>
<comment type="caution">
    <text evidence="4">The sequence shown here is derived from an EMBL/GenBank/DDBJ whole genome shotgun (WGS) entry which is preliminary data.</text>
</comment>
<evidence type="ECO:0000313" key="4">
    <source>
        <dbReference type="EMBL" id="KKY17535.1"/>
    </source>
</evidence>
<dbReference type="CDD" id="cd02859">
    <property type="entry name" value="E_set_AMPKbeta_like_N"/>
    <property type="match status" value="1"/>
</dbReference>
<evidence type="ECO:0000313" key="5">
    <source>
        <dbReference type="Proteomes" id="UP000053317"/>
    </source>
</evidence>
<dbReference type="InterPro" id="IPR050827">
    <property type="entry name" value="CRP1_MDG1_kinase"/>
</dbReference>
<feature type="compositionally biased region" description="Basic residues" evidence="2">
    <location>
        <begin position="416"/>
        <end position="425"/>
    </location>
</feature>
<evidence type="ECO:0000256" key="2">
    <source>
        <dbReference type="SAM" id="MobiDB-lite"/>
    </source>
</evidence>
<reference evidence="4 5" key="2">
    <citation type="submission" date="2015-05" db="EMBL/GenBank/DDBJ databases">
        <authorList>
            <person name="Morales-Cruz A."/>
            <person name="Amrine K.C."/>
            <person name="Cantu D."/>
        </authorList>
    </citation>
    <scope>NUCLEOTIDE SEQUENCE [LARGE SCALE GENOMIC DNA]</scope>
    <source>
        <strain evidence="4">UCRPC4</strain>
    </source>
</reference>
<accession>A0A0G2GKV5</accession>
<proteinExistence type="inferred from homology"/>
<keyword evidence="5" id="KW-1185">Reference proteome</keyword>
<sequence>MGSFVFKWPHAASEVFVTGTFDDWGKTVQLEKVGDVFEKDVQLPSTDKVFYKFVVDGNWTTDSEAPTETDSSGNVNNVVTTENIKAPVESNTSPPGAFPETPATEAKEFSVKPIPASEGAGNPVKVAPGEEVPQSIGDVGANVTTSKEDYENATTTLPIAAGAAGVAGVAAGAAAEKEFSVPEKSSNIIPESSLPVESAGPTIQSAGAGTTTAELAGQQPLEPKREAFVEEEKGDVPEVVKESIAESKEAPEATTNPEAVAEKAATEEQLLKEIKPSEATGEPAPTATETPAVAAVEVPEAVKESIAESKQGPEAAANPEAVEEKAAVEAELLKDVKPSEAVGEPAPTATAATTETAPAPTEPEAAKPAEDAAAPSEPTVTTGVDTTTTETVSTPKKEDTPASSAASTPDGAKEDKKKKRRSFFQKLKEKLK</sequence>
<organism evidence="4 5">
    <name type="scientific">Phaeomoniella chlamydospora</name>
    <name type="common">Phaeoacremonium chlamydosporum</name>
    <dbReference type="NCBI Taxonomy" id="158046"/>
    <lineage>
        <taxon>Eukaryota</taxon>
        <taxon>Fungi</taxon>
        <taxon>Dikarya</taxon>
        <taxon>Ascomycota</taxon>
        <taxon>Pezizomycotina</taxon>
        <taxon>Eurotiomycetes</taxon>
        <taxon>Chaetothyriomycetidae</taxon>
        <taxon>Phaeomoniellales</taxon>
        <taxon>Phaeomoniellaceae</taxon>
        <taxon>Phaeomoniella</taxon>
    </lineage>
</organism>
<dbReference type="Pfam" id="PF16561">
    <property type="entry name" value="AMPK1_CBM"/>
    <property type="match status" value="1"/>
</dbReference>
<dbReference type="GO" id="GO:0031588">
    <property type="term" value="C:nucleotide-activated protein kinase complex"/>
    <property type="evidence" value="ECO:0007669"/>
    <property type="project" value="TreeGrafter"/>
</dbReference>
<feature type="compositionally biased region" description="Basic and acidic residues" evidence="2">
    <location>
        <begin position="222"/>
        <end position="251"/>
    </location>
</feature>
<feature type="compositionally biased region" description="Low complexity" evidence="2">
    <location>
        <begin position="206"/>
        <end position="217"/>
    </location>
</feature>
<dbReference type="GO" id="GO:0019901">
    <property type="term" value="F:protein kinase binding"/>
    <property type="evidence" value="ECO:0007669"/>
    <property type="project" value="TreeGrafter"/>
</dbReference>
<feature type="compositionally biased region" description="Low complexity" evidence="2">
    <location>
        <begin position="279"/>
        <end position="299"/>
    </location>
</feature>
<dbReference type="GO" id="GO:0005634">
    <property type="term" value="C:nucleus"/>
    <property type="evidence" value="ECO:0007669"/>
    <property type="project" value="TreeGrafter"/>
</dbReference>
<evidence type="ECO:0000259" key="3">
    <source>
        <dbReference type="Pfam" id="PF16561"/>
    </source>
</evidence>
<dbReference type="InterPro" id="IPR013783">
    <property type="entry name" value="Ig-like_fold"/>
</dbReference>
<comment type="similarity">
    <text evidence="1">Belongs to the CRP1/MDG1 family.</text>
</comment>
<dbReference type="GO" id="GO:0007165">
    <property type="term" value="P:signal transduction"/>
    <property type="evidence" value="ECO:0007669"/>
    <property type="project" value="TreeGrafter"/>
</dbReference>
<feature type="compositionally biased region" description="Low complexity" evidence="2">
    <location>
        <begin position="371"/>
        <end position="394"/>
    </location>
</feature>
<feature type="region of interest" description="Disordered" evidence="2">
    <location>
        <begin position="184"/>
        <end position="432"/>
    </location>
</feature>
<dbReference type="Proteomes" id="UP000053317">
    <property type="component" value="Unassembled WGS sequence"/>
</dbReference>
<dbReference type="EMBL" id="LCWF01000141">
    <property type="protein sequence ID" value="KKY17535.1"/>
    <property type="molecule type" value="Genomic_DNA"/>
</dbReference>
<dbReference type="Gene3D" id="2.60.40.10">
    <property type="entry name" value="Immunoglobulins"/>
    <property type="match status" value="1"/>
</dbReference>
<gene>
    <name evidence="4" type="ORF">UCRPC4_g05480</name>
</gene>
<dbReference type="AlphaFoldDB" id="A0A0G2GKV5"/>
<dbReference type="InterPro" id="IPR014756">
    <property type="entry name" value="Ig_E-set"/>
</dbReference>